<comment type="caution">
    <text evidence="1">The sequence shown here is derived from an EMBL/GenBank/DDBJ whole genome shotgun (WGS) entry which is preliminary data.</text>
</comment>
<evidence type="ECO:0000313" key="2">
    <source>
        <dbReference type="Proteomes" id="UP001162992"/>
    </source>
</evidence>
<accession>A0ACC2AGF8</accession>
<dbReference type="Proteomes" id="UP001162992">
    <property type="component" value="Chromosome 22"/>
</dbReference>
<evidence type="ECO:0000313" key="1">
    <source>
        <dbReference type="EMBL" id="KAJ7516541.1"/>
    </source>
</evidence>
<sequence>MELGQSSELNDEGGGAEEEQQQLEDWFPLGDLPQDCLVRILSQLMPRYVCRVALVSWAFSRVSRLDAIWEHLLPPQYQAILAQAYGGPPQFSSKRELYDCLCQQILLKDGNEVAFHPLLC</sequence>
<proteinExistence type="predicted"/>
<name>A0ACC2AGF8_DIPCM</name>
<reference evidence="2" key="1">
    <citation type="journal article" date="2024" name="Proc. Natl. Acad. Sci. U.S.A.">
        <title>Extraordinary preservation of gene collinearity over three hundred million years revealed in homosporous lycophytes.</title>
        <authorList>
            <person name="Li C."/>
            <person name="Wickell D."/>
            <person name="Kuo L.Y."/>
            <person name="Chen X."/>
            <person name="Nie B."/>
            <person name="Liao X."/>
            <person name="Peng D."/>
            <person name="Ji J."/>
            <person name="Jenkins J."/>
            <person name="Williams M."/>
            <person name="Shu S."/>
            <person name="Plott C."/>
            <person name="Barry K."/>
            <person name="Rajasekar S."/>
            <person name="Grimwood J."/>
            <person name="Han X."/>
            <person name="Sun S."/>
            <person name="Hou Z."/>
            <person name="He W."/>
            <person name="Dai G."/>
            <person name="Sun C."/>
            <person name="Schmutz J."/>
            <person name="Leebens-Mack J.H."/>
            <person name="Li F.W."/>
            <person name="Wang L."/>
        </authorList>
    </citation>
    <scope>NUCLEOTIDE SEQUENCE [LARGE SCALE GENOMIC DNA]</scope>
    <source>
        <strain evidence="2">cv. PW_Plant_1</strain>
    </source>
</reference>
<gene>
    <name evidence="1" type="ORF">O6H91_22G062000</name>
</gene>
<protein>
    <submittedName>
        <fullName evidence="1">Uncharacterized protein</fullName>
    </submittedName>
</protein>
<dbReference type="EMBL" id="CM055113">
    <property type="protein sequence ID" value="KAJ7516541.1"/>
    <property type="molecule type" value="Genomic_DNA"/>
</dbReference>
<organism evidence="1 2">
    <name type="scientific">Diphasiastrum complanatum</name>
    <name type="common">Issler's clubmoss</name>
    <name type="synonym">Lycopodium complanatum</name>
    <dbReference type="NCBI Taxonomy" id="34168"/>
    <lineage>
        <taxon>Eukaryota</taxon>
        <taxon>Viridiplantae</taxon>
        <taxon>Streptophyta</taxon>
        <taxon>Embryophyta</taxon>
        <taxon>Tracheophyta</taxon>
        <taxon>Lycopodiopsida</taxon>
        <taxon>Lycopodiales</taxon>
        <taxon>Lycopodiaceae</taxon>
        <taxon>Lycopodioideae</taxon>
        <taxon>Diphasiastrum</taxon>
    </lineage>
</organism>
<keyword evidence="2" id="KW-1185">Reference proteome</keyword>